<comment type="pathway">
    <text evidence="11">Amino-acid biosynthesis; glycine biosynthesis; glycine from L-serine: step 1/1.</text>
</comment>
<evidence type="ECO:0000256" key="8">
    <source>
        <dbReference type="ARBA" id="ARBA00022605"/>
    </source>
</evidence>
<dbReference type="UniPathway" id="UPA00288">
    <property type="reaction ID" value="UER01023"/>
</dbReference>
<comment type="subcellular location">
    <subcellularLocation>
        <location evidence="3 11">Cytoplasm</location>
    </subcellularLocation>
</comment>
<dbReference type="GO" id="GO:0030170">
    <property type="term" value="F:pyridoxal phosphate binding"/>
    <property type="evidence" value="ECO:0007669"/>
    <property type="project" value="UniProtKB-UniRule"/>
</dbReference>
<evidence type="ECO:0000256" key="3">
    <source>
        <dbReference type="ARBA" id="ARBA00004496"/>
    </source>
</evidence>
<dbReference type="SUPFAM" id="SSF53383">
    <property type="entry name" value="PLP-dependent transferases"/>
    <property type="match status" value="1"/>
</dbReference>
<comment type="subunit">
    <text evidence="5 11">Homodimer.</text>
</comment>
<dbReference type="PANTHER" id="PTHR11680">
    <property type="entry name" value="SERINE HYDROXYMETHYLTRANSFERASE"/>
    <property type="match status" value="1"/>
</dbReference>
<dbReference type="GO" id="GO:0008168">
    <property type="term" value="F:methyltransferase activity"/>
    <property type="evidence" value="ECO:0007669"/>
    <property type="project" value="UniProtKB-KW"/>
</dbReference>
<dbReference type="InterPro" id="IPR039429">
    <property type="entry name" value="SHMT-like_dom"/>
</dbReference>
<evidence type="ECO:0000256" key="1">
    <source>
        <dbReference type="ARBA" id="ARBA00001528"/>
    </source>
</evidence>
<dbReference type="PIRSF" id="PIRSF000412">
    <property type="entry name" value="SHMT"/>
    <property type="match status" value="1"/>
</dbReference>
<accession>A0A1M6DDV1</accession>
<evidence type="ECO:0000256" key="10">
    <source>
        <dbReference type="ARBA" id="ARBA00022898"/>
    </source>
</evidence>
<feature type="binding site" evidence="11">
    <location>
        <position position="119"/>
    </location>
    <ligand>
        <name>(6S)-5,6,7,8-tetrahydrofolate</name>
        <dbReference type="ChEBI" id="CHEBI:57453"/>
    </ligand>
</feature>
<evidence type="ECO:0000256" key="2">
    <source>
        <dbReference type="ARBA" id="ARBA00001933"/>
    </source>
</evidence>
<dbReference type="OrthoDB" id="9803846at2"/>
<dbReference type="CDD" id="cd00378">
    <property type="entry name" value="SHMT"/>
    <property type="match status" value="1"/>
</dbReference>
<comment type="function">
    <text evidence="11">Catalyzes the reversible interconversion of serine and glycine with tetrahydrofolate (THF) serving as the one-carbon carrier. This reaction serves as the major source of one-carbon groups required for the biosynthesis of purines, thymidylate, methionine, and other important biomolecules. Also exhibits THF-independent aldolase activity toward beta-hydroxyamino acids, producing glycine and aldehydes, via a retro-aldol mechanism.</text>
</comment>
<evidence type="ECO:0000256" key="9">
    <source>
        <dbReference type="ARBA" id="ARBA00022679"/>
    </source>
</evidence>
<dbReference type="RefSeq" id="WP_072905509.1">
    <property type="nucleotide sequence ID" value="NZ_FQZT01000002.1"/>
</dbReference>
<dbReference type="GO" id="GO:0035999">
    <property type="term" value="P:tetrahydrofolate interconversion"/>
    <property type="evidence" value="ECO:0007669"/>
    <property type="project" value="UniProtKB-UniRule"/>
</dbReference>
<reference evidence="14 15" key="1">
    <citation type="submission" date="2016-11" db="EMBL/GenBank/DDBJ databases">
        <authorList>
            <person name="Jaros S."/>
            <person name="Januszkiewicz K."/>
            <person name="Wedrychowicz H."/>
        </authorList>
    </citation>
    <scope>NUCLEOTIDE SEQUENCE [LARGE SCALE GENOMIC DNA]</scope>
    <source>
        <strain evidence="14 15">DSM 5091</strain>
    </source>
</reference>
<dbReference type="InterPro" id="IPR015424">
    <property type="entry name" value="PyrdxlP-dep_Trfase"/>
</dbReference>
<name>A0A1M6DDV1_MALRU</name>
<comment type="catalytic activity">
    <reaction evidence="1 11">
        <text>(6R)-5,10-methylene-5,6,7,8-tetrahydrofolate + glycine + H2O = (6S)-5,6,7,8-tetrahydrofolate + L-serine</text>
        <dbReference type="Rhea" id="RHEA:15481"/>
        <dbReference type="ChEBI" id="CHEBI:15377"/>
        <dbReference type="ChEBI" id="CHEBI:15636"/>
        <dbReference type="ChEBI" id="CHEBI:33384"/>
        <dbReference type="ChEBI" id="CHEBI:57305"/>
        <dbReference type="ChEBI" id="CHEBI:57453"/>
        <dbReference type="EC" id="2.1.2.1"/>
    </reaction>
</comment>
<evidence type="ECO:0000256" key="4">
    <source>
        <dbReference type="ARBA" id="ARBA00006376"/>
    </source>
</evidence>
<proteinExistence type="inferred from homology"/>
<keyword evidence="14" id="KW-0489">Methyltransferase</keyword>
<protein>
    <recommendedName>
        <fullName evidence="11">Serine hydroxymethyltransferase</fullName>
        <shortName evidence="11">SHMT</shortName>
        <shortName evidence="11">Serine methylase</shortName>
        <ecNumber evidence="11">2.1.2.1</ecNumber>
    </recommendedName>
</protein>
<keyword evidence="7 11" id="KW-0554">One-carbon metabolism</keyword>
<dbReference type="STRING" id="1122189.SAMN02745165_00639"/>
<dbReference type="GO" id="GO:0032259">
    <property type="term" value="P:methylation"/>
    <property type="evidence" value="ECO:0007669"/>
    <property type="project" value="UniProtKB-KW"/>
</dbReference>
<feature type="binding site" evidence="11">
    <location>
        <position position="242"/>
    </location>
    <ligand>
        <name>(6S)-5,6,7,8-tetrahydrofolate</name>
        <dbReference type="ChEBI" id="CHEBI:57453"/>
    </ligand>
</feature>
<dbReference type="UniPathway" id="UPA00193"/>
<dbReference type="PANTHER" id="PTHR11680:SF50">
    <property type="entry name" value="SERINE HYDROXYMETHYLTRANSFERASE"/>
    <property type="match status" value="1"/>
</dbReference>
<keyword evidence="8 11" id="KW-0028">Amino-acid biosynthesis</keyword>
<sequence length="417" mass="45442">MSEKNLVAADAEIANIIDEETERQEYNLEFIASENFVSEAVLEAQGSVLTNKYAEGYPGKRYYGGCEVVDKAEQLAIDRAKELFGAEHANVQPHSGSQANMAVYMAVCEPGDTVLGMNLAHGGHLTHGSPVNFSGKLYNIVPYGVKEETGTIDYEEVERLAKEHKPKLIVVGASAYTRELDFPAFRRIADEVGAVVMVDMAHIAGLVAAGVHPNPVPYAEFVTTTTHKTLRGPRGGMILCTEEWSKKLNSNIFPGIQGGPLMHVIAAKAVAFKEALSPEFKEYAQQVVKNAQTLASELVAKGYKLVSGGTDNHLMLMDFTGTDLTGKVAEAVLEEAGITVNKNAVPFDTRSPFVTSGIRIGTPATTSRGLKEPEMVKVADWIDRAFKNAENKEELAKIRAEVKELCKQFPLYAHRLK</sequence>
<evidence type="ECO:0000313" key="15">
    <source>
        <dbReference type="Proteomes" id="UP000184171"/>
    </source>
</evidence>
<keyword evidence="15" id="KW-1185">Reference proteome</keyword>
<evidence type="ECO:0000256" key="11">
    <source>
        <dbReference type="HAMAP-Rule" id="MF_00051"/>
    </source>
</evidence>
<dbReference type="Proteomes" id="UP000184171">
    <property type="component" value="Unassembled WGS sequence"/>
</dbReference>
<dbReference type="EC" id="2.1.2.1" evidence="11"/>
<evidence type="ECO:0000256" key="5">
    <source>
        <dbReference type="ARBA" id="ARBA00011738"/>
    </source>
</evidence>
<gene>
    <name evidence="11" type="primary">glyA</name>
    <name evidence="14" type="ORF">SAMN02745165_00639</name>
</gene>
<dbReference type="HAMAP" id="MF_00051">
    <property type="entry name" value="SHMT"/>
    <property type="match status" value="1"/>
</dbReference>
<feature type="site" description="Plays an important role in substrate specificity" evidence="11">
    <location>
        <position position="227"/>
    </location>
</feature>
<feature type="binding site" evidence="11">
    <location>
        <begin position="123"/>
        <end position="125"/>
    </location>
    <ligand>
        <name>(6S)-5,6,7,8-tetrahydrofolate</name>
        <dbReference type="ChEBI" id="CHEBI:57453"/>
    </ligand>
</feature>
<dbReference type="GO" id="GO:0005829">
    <property type="term" value="C:cytosol"/>
    <property type="evidence" value="ECO:0007669"/>
    <property type="project" value="TreeGrafter"/>
</dbReference>
<dbReference type="Gene3D" id="3.90.1150.10">
    <property type="entry name" value="Aspartate Aminotransferase, domain 1"/>
    <property type="match status" value="1"/>
</dbReference>
<dbReference type="FunFam" id="3.90.1150.10:FF:000003">
    <property type="entry name" value="Serine hydroxymethyltransferase"/>
    <property type="match status" value="1"/>
</dbReference>
<dbReference type="InterPro" id="IPR015421">
    <property type="entry name" value="PyrdxlP-dep_Trfase_major"/>
</dbReference>
<keyword evidence="10 11" id="KW-0663">Pyridoxal phosphate</keyword>
<dbReference type="AlphaFoldDB" id="A0A1M6DDV1"/>
<dbReference type="GO" id="GO:0004372">
    <property type="term" value="F:glycine hydroxymethyltransferase activity"/>
    <property type="evidence" value="ECO:0007669"/>
    <property type="project" value="UniProtKB-UniRule"/>
</dbReference>
<evidence type="ECO:0000256" key="6">
    <source>
        <dbReference type="ARBA" id="ARBA00022490"/>
    </source>
</evidence>
<evidence type="ECO:0000259" key="13">
    <source>
        <dbReference type="Pfam" id="PF00464"/>
    </source>
</evidence>
<dbReference type="InterPro" id="IPR019798">
    <property type="entry name" value="Ser_HO-MeTrfase_PLP_BS"/>
</dbReference>
<dbReference type="InterPro" id="IPR049943">
    <property type="entry name" value="Ser_HO-MeTrfase-like"/>
</dbReference>
<keyword evidence="6 11" id="KW-0963">Cytoplasm</keyword>
<dbReference type="FunFam" id="3.40.640.10:FF:000001">
    <property type="entry name" value="Serine hydroxymethyltransferase"/>
    <property type="match status" value="1"/>
</dbReference>
<evidence type="ECO:0000256" key="7">
    <source>
        <dbReference type="ARBA" id="ARBA00022563"/>
    </source>
</evidence>
<evidence type="ECO:0000256" key="12">
    <source>
        <dbReference type="PIRSR" id="PIRSR000412-50"/>
    </source>
</evidence>
<dbReference type="Gene3D" id="3.40.640.10">
    <property type="entry name" value="Type I PLP-dependent aspartate aminotransferase-like (Major domain)"/>
    <property type="match status" value="1"/>
</dbReference>
<feature type="domain" description="Serine hydroxymethyltransferase-like" evidence="13">
    <location>
        <begin position="7"/>
        <end position="382"/>
    </location>
</feature>
<comment type="pathway">
    <text evidence="11">One-carbon metabolism; tetrahydrofolate interconversion.</text>
</comment>
<dbReference type="PROSITE" id="PS00096">
    <property type="entry name" value="SHMT"/>
    <property type="match status" value="1"/>
</dbReference>
<feature type="modified residue" description="N6-(pyridoxal phosphate)lysine" evidence="11 12">
    <location>
        <position position="228"/>
    </location>
</feature>
<keyword evidence="9 11" id="KW-0808">Transferase</keyword>
<dbReference type="EMBL" id="FQZT01000002">
    <property type="protein sequence ID" value="SHI71335.1"/>
    <property type="molecule type" value="Genomic_DNA"/>
</dbReference>
<dbReference type="Pfam" id="PF00464">
    <property type="entry name" value="SHMT"/>
    <property type="match status" value="1"/>
</dbReference>
<dbReference type="InterPro" id="IPR015422">
    <property type="entry name" value="PyrdxlP-dep_Trfase_small"/>
</dbReference>
<dbReference type="GO" id="GO:0019264">
    <property type="term" value="P:glycine biosynthetic process from serine"/>
    <property type="evidence" value="ECO:0007669"/>
    <property type="project" value="UniProtKB-UniRule"/>
</dbReference>
<comment type="similarity">
    <text evidence="4 11">Belongs to the SHMT family.</text>
</comment>
<organism evidence="14 15">
    <name type="scientific">Malonomonas rubra DSM 5091</name>
    <dbReference type="NCBI Taxonomy" id="1122189"/>
    <lineage>
        <taxon>Bacteria</taxon>
        <taxon>Pseudomonadati</taxon>
        <taxon>Thermodesulfobacteriota</taxon>
        <taxon>Desulfuromonadia</taxon>
        <taxon>Desulfuromonadales</taxon>
        <taxon>Geopsychrobacteraceae</taxon>
        <taxon>Malonomonas</taxon>
    </lineage>
</organism>
<comment type="cofactor">
    <cofactor evidence="2 11 12">
        <name>pyridoxal 5'-phosphate</name>
        <dbReference type="ChEBI" id="CHEBI:597326"/>
    </cofactor>
</comment>
<dbReference type="InterPro" id="IPR001085">
    <property type="entry name" value="Ser_HO-MeTrfase"/>
</dbReference>
<feature type="binding site" evidence="11">
    <location>
        <begin position="351"/>
        <end position="353"/>
    </location>
    <ligand>
        <name>(6S)-5,6,7,8-tetrahydrofolate</name>
        <dbReference type="ChEBI" id="CHEBI:57453"/>
    </ligand>
</feature>
<evidence type="ECO:0000313" key="14">
    <source>
        <dbReference type="EMBL" id="SHI71335.1"/>
    </source>
</evidence>
<dbReference type="NCBIfam" id="NF000586">
    <property type="entry name" value="PRK00011.1"/>
    <property type="match status" value="1"/>
</dbReference>